<keyword evidence="4" id="KW-0472">Membrane</keyword>
<reference evidence="9" key="1">
    <citation type="submission" date="2017-04" db="EMBL/GenBank/DDBJ databases">
        <authorList>
            <person name="Varghese N."/>
            <person name="Submissions S."/>
        </authorList>
    </citation>
    <scope>NUCLEOTIDE SEQUENCE [LARGE SCALE GENOMIC DNA]</scope>
    <source>
        <strain evidence="9">DSM 12126</strain>
    </source>
</reference>
<evidence type="ECO:0000256" key="1">
    <source>
        <dbReference type="ARBA" id="ARBA00004442"/>
    </source>
</evidence>
<keyword evidence="9" id="KW-1185">Reference proteome</keyword>
<gene>
    <name evidence="8" type="ORF">SAMN04488524_4421</name>
</gene>
<evidence type="ECO:0000256" key="2">
    <source>
        <dbReference type="ARBA" id="ARBA00006275"/>
    </source>
</evidence>
<dbReference type="EMBL" id="FWXT01000004">
    <property type="protein sequence ID" value="SMD03975.1"/>
    <property type="molecule type" value="Genomic_DNA"/>
</dbReference>
<evidence type="ECO:0000259" key="7">
    <source>
        <dbReference type="Pfam" id="PF14322"/>
    </source>
</evidence>
<evidence type="ECO:0000256" key="5">
    <source>
        <dbReference type="ARBA" id="ARBA00023237"/>
    </source>
</evidence>
<dbReference type="Proteomes" id="UP000192756">
    <property type="component" value="Unassembled WGS sequence"/>
</dbReference>
<dbReference type="InterPro" id="IPR011990">
    <property type="entry name" value="TPR-like_helical_dom_sf"/>
</dbReference>
<feature type="domain" description="RagB/SusD" evidence="6">
    <location>
        <begin position="335"/>
        <end position="482"/>
    </location>
</feature>
<comment type="subcellular location">
    <subcellularLocation>
        <location evidence="1">Cell outer membrane</location>
    </subcellularLocation>
</comment>
<evidence type="ECO:0000256" key="3">
    <source>
        <dbReference type="ARBA" id="ARBA00022729"/>
    </source>
</evidence>
<comment type="similarity">
    <text evidence="2">Belongs to the SusD family.</text>
</comment>
<dbReference type="AlphaFoldDB" id="A0A1W2E2L6"/>
<evidence type="ECO:0000256" key="4">
    <source>
        <dbReference type="ARBA" id="ARBA00023136"/>
    </source>
</evidence>
<accession>A0A1W2E2L6</accession>
<proteinExistence type="inferred from homology"/>
<dbReference type="InterPro" id="IPR033985">
    <property type="entry name" value="SusD-like_N"/>
</dbReference>
<protein>
    <submittedName>
        <fullName evidence="8">SusD family protein</fullName>
    </submittedName>
</protein>
<dbReference type="CDD" id="cd08977">
    <property type="entry name" value="SusD"/>
    <property type="match status" value="1"/>
</dbReference>
<dbReference type="Gene3D" id="1.25.40.390">
    <property type="match status" value="1"/>
</dbReference>
<dbReference type="InterPro" id="IPR012944">
    <property type="entry name" value="SusD_RagB_dom"/>
</dbReference>
<dbReference type="Pfam" id="PF14322">
    <property type="entry name" value="SusD-like_3"/>
    <property type="match status" value="1"/>
</dbReference>
<dbReference type="STRING" id="151894.SAMN04488524_4421"/>
<evidence type="ECO:0000259" key="6">
    <source>
        <dbReference type="Pfam" id="PF07980"/>
    </source>
</evidence>
<dbReference type="SUPFAM" id="SSF48452">
    <property type="entry name" value="TPR-like"/>
    <property type="match status" value="1"/>
</dbReference>
<keyword evidence="3" id="KW-0732">Signal</keyword>
<name>A0A1W2E2L6_9SPHI</name>
<evidence type="ECO:0000313" key="9">
    <source>
        <dbReference type="Proteomes" id="UP000192756"/>
    </source>
</evidence>
<sequence>MNTMNLNKTYLQTGLLLLSCLWLGFSGCKKFVEVPTPIDQMASDVAFDNDAKAASAVRGLYALLIGHYLGPTPAINAYGIHLQTALGVSADEMELSTTSNSYHEFYINTINSTNSANNLGLWGTLYNFVFNSNAVIENLEKSKGVTEASRKQFLAEARFMRAAHFFYLVNLYGDVPMPIGTDYRVNANLPRVFADEIYKLIVEDLKYAVNNLGPAYLGTQRMRANKYAACALLARVYLYREEWANAEEQAGTVIEVAGKTMYDMENDLKKTFLTSSKEVILQLQQPGNVLYTWDAYNFVPSSAITIPTYLLTDKLYQSFENGDLRKVEWLRTNTITTAGITKSYHYPYKYKISSGTGTTKTESNVFLRLSEQYLIRAEARAMQNKLNLAINDLDVIRKRSGISLIADKNPGATQGQLLALIMQERFVEFFSEYGHRWLDLKRTGKADDVLKDKPNWRPEAKLFPIPLDEINRNPFLIQNQGYN</sequence>
<dbReference type="Pfam" id="PF07980">
    <property type="entry name" value="SusD_RagB"/>
    <property type="match status" value="1"/>
</dbReference>
<dbReference type="GO" id="GO:0009279">
    <property type="term" value="C:cell outer membrane"/>
    <property type="evidence" value="ECO:0007669"/>
    <property type="project" value="UniProtKB-SubCell"/>
</dbReference>
<feature type="domain" description="SusD-like N-terminal" evidence="7">
    <location>
        <begin position="89"/>
        <end position="238"/>
    </location>
</feature>
<keyword evidence="5" id="KW-0998">Cell outer membrane</keyword>
<evidence type="ECO:0000313" key="8">
    <source>
        <dbReference type="EMBL" id="SMD03975.1"/>
    </source>
</evidence>
<organism evidence="8 9">
    <name type="scientific">Pedobacter africanus</name>
    <dbReference type="NCBI Taxonomy" id="151894"/>
    <lineage>
        <taxon>Bacteria</taxon>
        <taxon>Pseudomonadati</taxon>
        <taxon>Bacteroidota</taxon>
        <taxon>Sphingobacteriia</taxon>
        <taxon>Sphingobacteriales</taxon>
        <taxon>Sphingobacteriaceae</taxon>
        <taxon>Pedobacter</taxon>
    </lineage>
</organism>